<accession>A0A367P8R9</accession>
<feature type="signal peptide" evidence="1">
    <location>
        <begin position="1"/>
        <end position="19"/>
    </location>
</feature>
<sequence>MKRRLLLAAVLMCSFQTIAGWKDGNGRPVPDSDARKSSGDFGVQLVLTGDAKTFRDTWNRPGTPILPTTKTVQRGESVSTMLLFAGCKPGKDGRCNVDVKYRLISPNGSSDDFGTTPVSRRAAPKPGITELGDSVVTLEFNYEEPAGRYVFVATVTDRVANKTIEVSAQVTAKDKWV</sequence>
<evidence type="ECO:0000313" key="2">
    <source>
        <dbReference type="EMBL" id="RCJ03575.1"/>
    </source>
</evidence>
<evidence type="ECO:0000313" key="3">
    <source>
        <dbReference type="Proteomes" id="UP000253501"/>
    </source>
</evidence>
<evidence type="ECO:0000256" key="1">
    <source>
        <dbReference type="SAM" id="SignalP"/>
    </source>
</evidence>
<dbReference type="Proteomes" id="UP000253501">
    <property type="component" value="Unassembled WGS sequence"/>
</dbReference>
<dbReference type="AlphaFoldDB" id="A0A367P8R9"/>
<reference evidence="2 3" key="1">
    <citation type="submission" date="2018-04" db="EMBL/GenBank/DDBJ databases">
        <title>Cupriavidus necator CR12 genome sequencing and assembly.</title>
        <authorList>
            <person name="Ben Fekih I."/>
            <person name="Mazhar H.S."/>
            <person name="Bello S.K."/>
            <person name="Rensing C."/>
        </authorList>
    </citation>
    <scope>NUCLEOTIDE SEQUENCE [LARGE SCALE GENOMIC DNA]</scope>
    <source>
        <strain evidence="2 3">CR12</strain>
    </source>
</reference>
<comment type="caution">
    <text evidence="2">The sequence shown here is derived from an EMBL/GenBank/DDBJ whole genome shotgun (WGS) entry which is preliminary data.</text>
</comment>
<name>A0A367P8R9_CUPNE</name>
<feature type="chain" id="PRO_5016753691" evidence="1">
    <location>
        <begin position="20"/>
        <end position="177"/>
    </location>
</feature>
<organism evidence="2 3">
    <name type="scientific">Cupriavidus necator</name>
    <name type="common">Alcaligenes eutrophus</name>
    <name type="synonym">Ralstonia eutropha</name>
    <dbReference type="NCBI Taxonomy" id="106590"/>
    <lineage>
        <taxon>Bacteria</taxon>
        <taxon>Pseudomonadati</taxon>
        <taxon>Pseudomonadota</taxon>
        <taxon>Betaproteobacteria</taxon>
        <taxon>Burkholderiales</taxon>
        <taxon>Burkholderiaceae</taxon>
        <taxon>Cupriavidus</taxon>
    </lineage>
</organism>
<gene>
    <name evidence="2" type="ORF">DDK22_36610</name>
</gene>
<protein>
    <submittedName>
        <fullName evidence="2">Uncharacterized protein</fullName>
    </submittedName>
</protein>
<proteinExistence type="predicted"/>
<keyword evidence="1" id="KW-0732">Signal</keyword>
<dbReference type="RefSeq" id="WP_147266370.1">
    <property type="nucleotide sequence ID" value="NZ_CP068436.1"/>
</dbReference>
<dbReference type="EMBL" id="QDHA01000142">
    <property type="protein sequence ID" value="RCJ03575.1"/>
    <property type="molecule type" value="Genomic_DNA"/>
</dbReference>